<evidence type="ECO:0000256" key="5">
    <source>
        <dbReference type="ARBA" id="ARBA00022927"/>
    </source>
</evidence>
<reference evidence="12" key="1">
    <citation type="submission" date="2021-06" db="EMBL/GenBank/DDBJ databases">
        <authorList>
            <person name="Kallberg Y."/>
            <person name="Tangrot J."/>
            <person name="Rosling A."/>
        </authorList>
    </citation>
    <scope>NUCLEOTIDE SEQUENCE</scope>
    <source>
        <strain evidence="12">UK204</strain>
    </source>
</reference>
<keyword evidence="3 7" id="KW-0813">Transport</keyword>
<comment type="function">
    <text evidence="7">Acts as an adapter for the XPO1/CRM1-mediated export of the 60S ribosomal subunit.</text>
</comment>
<dbReference type="InterPro" id="IPR007064">
    <property type="entry name" value="Nmd3_N"/>
</dbReference>
<dbReference type="EMBL" id="CAJVPQ010001394">
    <property type="protein sequence ID" value="CAG8550135.1"/>
    <property type="molecule type" value="Genomic_DNA"/>
</dbReference>
<comment type="similarity">
    <text evidence="1 7">Belongs to the NMD3 family.</text>
</comment>
<protein>
    <recommendedName>
        <fullName evidence="2 7">60S ribosomal export protein NMD3</fullName>
    </recommendedName>
</protein>
<dbReference type="PANTHER" id="PTHR12746">
    <property type="entry name" value="NONSENSE-MEDIATED MRNA DECAY PROTEIN 3"/>
    <property type="match status" value="1"/>
</dbReference>
<dbReference type="Pfam" id="PF21193">
    <property type="entry name" value="NMD_SH3"/>
    <property type="match status" value="1"/>
</dbReference>
<dbReference type="GO" id="GO:0015031">
    <property type="term" value="P:protein transport"/>
    <property type="evidence" value="ECO:0007669"/>
    <property type="project" value="UniProtKB-KW"/>
</dbReference>
<evidence type="ECO:0000313" key="13">
    <source>
        <dbReference type="Proteomes" id="UP000789570"/>
    </source>
</evidence>
<dbReference type="InterPro" id="IPR048899">
    <property type="entry name" value="NMD_SH3"/>
</dbReference>
<dbReference type="InterPro" id="IPR048898">
    <property type="entry name" value="OB_NMD3"/>
</dbReference>
<name>A0A9N9B0A1_9GLOM</name>
<evidence type="ECO:0000256" key="3">
    <source>
        <dbReference type="ARBA" id="ARBA00022448"/>
    </source>
</evidence>
<dbReference type="OrthoDB" id="203821at2759"/>
<keyword evidence="4 7" id="KW-0963">Cytoplasm</keyword>
<feature type="domain" description="60S ribosomal export protein NMD3 SH3" evidence="11">
    <location>
        <begin position="236"/>
        <end position="283"/>
    </location>
</feature>
<evidence type="ECO:0000256" key="8">
    <source>
        <dbReference type="SAM" id="MobiDB-lite"/>
    </source>
</evidence>
<dbReference type="Pfam" id="PF04981">
    <property type="entry name" value="NMD3"/>
    <property type="match status" value="1"/>
</dbReference>
<feature type="region of interest" description="Disordered" evidence="8">
    <location>
        <begin position="378"/>
        <end position="475"/>
    </location>
</feature>
<dbReference type="GO" id="GO:0043023">
    <property type="term" value="F:ribosomal large subunit binding"/>
    <property type="evidence" value="ECO:0007669"/>
    <property type="project" value="InterPro"/>
</dbReference>
<feature type="domain" description="60S ribosomal export protein NMD3 OB-fold" evidence="10">
    <location>
        <begin position="308"/>
        <end position="375"/>
    </location>
</feature>
<comment type="caution">
    <text evidence="12">The sequence shown here is derived from an EMBL/GenBank/DDBJ whole genome shotgun (WGS) entry which is preliminary data.</text>
</comment>
<keyword evidence="5 7" id="KW-0653">Protein transport</keyword>
<evidence type="ECO:0000256" key="7">
    <source>
        <dbReference type="RuleBase" id="RU364108"/>
    </source>
</evidence>
<evidence type="ECO:0000256" key="2">
    <source>
        <dbReference type="ARBA" id="ARBA00017035"/>
    </source>
</evidence>
<dbReference type="GO" id="GO:0005737">
    <property type="term" value="C:cytoplasm"/>
    <property type="evidence" value="ECO:0007669"/>
    <property type="project" value="UniProtKB-SubCell"/>
</dbReference>
<feature type="compositionally biased region" description="Acidic residues" evidence="8">
    <location>
        <begin position="413"/>
        <end position="426"/>
    </location>
</feature>
<keyword evidence="13" id="KW-1185">Reference proteome</keyword>
<evidence type="ECO:0000256" key="1">
    <source>
        <dbReference type="ARBA" id="ARBA00009794"/>
    </source>
</evidence>
<feature type="domain" description="Nmd3 N-terminal" evidence="9">
    <location>
        <begin position="14"/>
        <end position="233"/>
    </location>
</feature>
<feature type="compositionally biased region" description="Polar residues" evidence="8">
    <location>
        <begin position="430"/>
        <end position="440"/>
    </location>
</feature>
<keyword evidence="6 7" id="KW-0539">Nucleus</keyword>
<evidence type="ECO:0000256" key="6">
    <source>
        <dbReference type="ARBA" id="ARBA00023242"/>
    </source>
</evidence>
<comment type="subcellular location">
    <subcellularLocation>
        <location evidence="7">Cytoplasm</location>
    </subcellularLocation>
    <subcellularLocation>
        <location evidence="7">Nucleus</location>
    </subcellularLocation>
</comment>
<dbReference type="Pfam" id="PF21192">
    <property type="entry name" value="OB_NMD3"/>
    <property type="match status" value="1"/>
</dbReference>
<evidence type="ECO:0000259" key="10">
    <source>
        <dbReference type="Pfam" id="PF21192"/>
    </source>
</evidence>
<dbReference type="Proteomes" id="UP000789570">
    <property type="component" value="Unassembled WGS sequence"/>
</dbReference>
<evidence type="ECO:0000259" key="11">
    <source>
        <dbReference type="Pfam" id="PF21193"/>
    </source>
</evidence>
<feature type="compositionally biased region" description="Acidic residues" evidence="8">
    <location>
        <begin position="465"/>
        <end position="475"/>
    </location>
</feature>
<organism evidence="12 13">
    <name type="scientific">Funneliformis caledonium</name>
    <dbReference type="NCBI Taxonomy" id="1117310"/>
    <lineage>
        <taxon>Eukaryota</taxon>
        <taxon>Fungi</taxon>
        <taxon>Fungi incertae sedis</taxon>
        <taxon>Mucoromycota</taxon>
        <taxon>Glomeromycotina</taxon>
        <taxon>Glomeromycetes</taxon>
        <taxon>Glomerales</taxon>
        <taxon>Glomeraceae</taxon>
        <taxon>Funneliformis</taxon>
    </lineage>
</organism>
<evidence type="ECO:0000256" key="4">
    <source>
        <dbReference type="ARBA" id="ARBA00022490"/>
    </source>
</evidence>
<dbReference type="InterPro" id="IPR039768">
    <property type="entry name" value="Nmd3"/>
</dbReference>
<feature type="compositionally biased region" description="Basic residues" evidence="8">
    <location>
        <begin position="378"/>
        <end position="393"/>
    </location>
</feature>
<dbReference type="GO" id="GO:0000055">
    <property type="term" value="P:ribosomal large subunit export from nucleus"/>
    <property type="evidence" value="ECO:0007669"/>
    <property type="project" value="TreeGrafter"/>
</dbReference>
<evidence type="ECO:0000259" key="9">
    <source>
        <dbReference type="Pfam" id="PF04981"/>
    </source>
</evidence>
<dbReference type="PANTHER" id="PTHR12746:SF2">
    <property type="entry name" value="60S RIBOSOMAL EXPORT PROTEIN NMD3"/>
    <property type="match status" value="1"/>
</dbReference>
<feature type="compositionally biased region" description="Basic and acidic residues" evidence="8">
    <location>
        <begin position="394"/>
        <end position="412"/>
    </location>
</feature>
<proteinExistence type="inferred from homology"/>
<dbReference type="AlphaFoldDB" id="A0A9N9B0A1"/>
<dbReference type="GO" id="GO:0005634">
    <property type="term" value="C:nucleus"/>
    <property type="evidence" value="ECO:0007669"/>
    <property type="project" value="UniProtKB-SubCell"/>
</dbReference>
<gene>
    <name evidence="12" type="ORF">FCALED_LOCUS6077</name>
</gene>
<accession>A0A9N9B0A1</accession>
<evidence type="ECO:0000313" key="12">
    <source>
        <dbReference type="EMBL" id="CAG8550135.1"/>
    </source>
</evidence>
<sequence length="475" mass="54647">MQYNPVIIEQLILCCQCGIAIAPNPSNMCINCIRNEVDITEGIPKHATLQYCRNCERYLQPPNIWVLAALESRELLALCLKKLKGLNKVRLIDAGFIWTEPHSKRIKVKLTIQKEVFYLEFVVNYQQCDDCARIMAKNMWQSMVQVRQKVNHKKTFFFLEQLILKHNAHKETINIKEVKDGIDFFYSNRSHAIKMVEFLGAVVPIRTKNSEQLISTDIHSNTSNYKFSYSVEIVPVCKDDLICLPIKIARSLGNISPLVICYRVGNSIHVMDPNTLAVSEVATSTYWRNPFISLSTTKNLVEYYILDYILADIQVARSSDFGKNDKTFFARSHLGGILNAGDTALGYDLTSSNFNDYAFDTLNRNSLPDVVLVKKSYPQKRRKNKPRKWKLKSISKEQEEMASRKQDANKMEEDYESFLQDLEEDPELRQNVNLYKTSPSMDIDTTAEESTAEEEDFPEVKLEELLEDLTLEDST</sequence>
<feature type="compositionally biased region" description="Acidic residues" evidence="8">
    <location>
        <begin position="445"/>
        <end position="457"/>
    </location>
</feature>